<gene>
    <name evidence="1" type="ORF">E3U43_010863</name>
</gene>
<protein>
    <submittedName>
        <fullName evidence="1">Uncharacterized protein</fullName>
    </submittedName>
</protein>
<comment type="caution">
    <text evidence="1">The sequence shown here is derived from an EMBL/GenBank/DDBJ whole genome shotgun (WGS) entry which is preliminary data.</text>
</comment>
<dbReference type="Proteomes" id="UP000793456">
    <property type="component" value="Chromosome VI"/>
</dbReference>
<name>A0ACD3RGR5_LARCR</name>
<evidence type="ECO:0000313" key="2">
    <source>
        <dbReference type="Proteomes" id="UP000793456"/>
    </source>
</evidence>
<dbReference type="EMBL" id="CM011679">
    <property type="protein sequence ID" value="TMS18537.1"/>
    <property type="molecule type" value="Genomic_DNA"/>
</dbReference>
<sequence length="218" mass="23992">MGITPQLHTAVHHVHKEVLMVVMEPQVREDSTGLGLMGVTGDSLMEDNTDTTLLQVTSLPVLTKRHTSGSKLLTQDHSGFINIKELKQALVNSNWSSFNDETCLMMINMFDKTRSGRIDLVRLLCAVGLHAEVESTFSAVRQRPLRLYQWHGATTSPRSDGLQPEPTVFGELGAALHHARTTRHPSGPLHPGVHPAPDHDTGLQGERHGHDGQHPPQL</sequence>
<accession>A0ACD3RGR5</accession>
<reference evidence="1" key="1">
    <citation type="submission" date="2018-11" db="EMBL/GenBank/DDBJ databases">
        <title>The sequence and de novo assembly of Larimichthys crocea genome using PacBio and Hi-C technologies.</title>
        <authorList>
            <person name="Xu P."/>
            <person name="Chen B."/>
            <person name="Zhou Z."/>
            <person name="Ke Q."/>
            <person name="Wu Y."/>
            <person name="Bai H."/>
            <person name="Pu F."/>
        </authorList>
    </citation>
    <scope>NUCLEOTIDE SEQUENCE</scope>
    <source>
        <tissue evidence="1">Muscle</tissue>
    </source>
</reference>
<proteinExistence type="predicted"/>
<evidence type="ECO:0000313" key="1">
    <source>
        <dbReference type="EMBL" id="TMS18537.1"/>
    </source>
</evidence>
<organism evidence="1 2">
    <name type="scientific">Larimichthys crocea</name>
    <name type="common">Large yellow croaker</name>
    <name type="synonym">Pseudosciaena crocea</name>
    <dbReference type="NCBI Taxonomy" id="215358"/>
    <lineage>
        <taxon>Eukaryota</taxon>
        <taxon>Metazoa</taxon>
        <taxon>Chordata</taxon>
        <taxon>Craniata</taxon>
        <taxon>Vertebrata</taxon>
        <taxon>Euteleostomi</taxon>
        <taxon>Actinopterygii</taxon>
        <taxon>Neopterygii</taxon>
        <taxon>Teleostei</taxon>
        <taxon>Neoteleostei</taxon>
        <taxon>Acanthomorphata</taxon>
        <taxon>Eupercaria</taxon>
        <taxon>Sciaenidae</taxon>
        <taxon>Larimichthys</taxon>
    </lineage>
</organism>
<keyword evidence="2" id="KW-1185">Reference proteome</keyword>